<reference evidence="5 6" key="1">
    <citation type="submission" date="2020-08" db="EMBL/GenBank/DDBJ databases">
        <title>Genomic Encyclopedia of Type Strains, Phase IV (KMG-V): Genome sequencing to study the core and pangenomes of soil and plant-associated prokaryotes.</title>
        <authorList>
            <person name="Whitman W."/>
        </authorList>
    </citation>
    <scope>NUCLEOTIDE SEQUENCE [LARGE SCALE GENOMIC DNA]</scope>
    <source>
        <strain evidence="3 5">ANJLi2</strain>
        <strain evidence="4 6">MP601</strain>
    </source>
</reference>
<dbReference type="Proteomes" id="UP000541583">
    <property type="component" value="Unassembled WGS sequence"/>
</dbReference>
<dbReference type="Pfam" id="PF00171">
    <property type="entry name" value="Aldedh"/>
    <property type="match status" value="1"/>
</dbReference>
<dbReference type="GO" id="GO:0016491">
    <property type="term" value="F:oxidoreductase activity"/>
    <property type="evidence" value="ECO:0007669"/>
    <property type="project" value="UniProtKB-KW"/>
</dbReference>
<gene>
    <name evidence="4" type="ORF">HDF22_004824</name>
    <name evidence="3" type="ORF">HDF23_005809</name>
</gene>
<evidence type="ECO:0000256" key="1">
    <source>
        <dbReference type="ARBA" id="ARBA00023002"/>
    </source>
</evidence>
<dbReference type="InterPro" id="IPR016162">
    <property type="entry name" value="Ald_DH_N"/>
</dbReference>
<feature type="domain" description="Aldehyde dehydrogenase" evidence="2">
    <location>
        <begin position="15"/>
        <end position="85"/>
    </location>
</feature>
<dbReference type="InterPro" id="IPR016161">
    <property type="entry name" value="Ald_DH/histidinol_DH"/>
</dbReference>
<dbReference type="STRING" id="354630.SAMN05421821_12739"/>
<evidence type="ECO:0000313" key="6">
    <source>
        <dbReference type="Proteomes" id="UP000548326"/>
    </source>
</evidence>
<dbReference type="RefSeq" id="WP_076378948.1">
    <property type="nucleotide sequence ID" value="NZ_FTMG01000027.1"/>
</dbReference>
<proteinExistence type="predicted"/>
<evidence type="ECO:0000313" key="4">
    <source>
        <dbReference type="EMBL" id="MBB6130681.1"/>
    </source>
</evidence>
<dbReference type="EMBL" id="JACHCA010000016">
    <property type="protein sequence ID" value="MBB6130681.1"/>
    <property type="molecule type" value="Genomic_DNA"/>
</dbReference>
<dbReference type="SUPFAM" id="SSF53720">
    <property type="entry name" value="ALDH-like"/>
    <property type="match status" value="1"/>
</dbReference>
<dbReference type="Gene3D" id="3.40.605.10">
    <property type="entry name" value="Aldehyde Dehydrogenase, Chain A, domain 1"/>
    <property type="match status" value="1"/>
</dbReference>
<dbReference type="EMBL" id="JACHCB010000027">
    <property type="protein sequence ID" value="MBB6113026.1"/>
    <property type="molecule type" value="Genomic_DNA"/>
</dbReference>
<comment type="caution">
    <text evidence="4">The sequence shown here is derived from an EMBL/GenBank/DDBJ whole genome shotgun (WGS) entry which is preliminary data.</text>
</comment>
<organism evidence="4 6">
    <name type="scientific">Mucilaginibacter lappiensis</name>
    <dbReference type="NCBI Taxonomy" id="354630"/>
    <lineage>
        <taxon>Bacteria</taxon>
        <taxon>Pseudomonadati</taxon>
        <taxon>Bacteroidota</taxon>
        <taxon>Sphingobacteriia</taxon>
        <taxon>Sphingobacteriales</taxon>
        <taxon>Sphingobacteriaceae</taxon>
        <taxon>Mucilaginibacter</taxon>
    </lineage>
</organism>
<dbReference type="AlphaFoldDB" id="A0A1N7GEW6"/>
<evidence type="ECO:0000313" key="3">
    <source>
        <dbReference type="EMBL" id="MBB6113026.1"/>
    </source>
</evidence>
<accession>A0A1N7GEW6</accession>
<sequence>MNTQQIESFSVLKMKSLDQIAPEAINGALIQAEARLEIWQKKSYYERVAMLARVADQMSDKTGQLSLLIALEIDKLLAQSHEEITLM</sequence>
<keyword evidence="1" id="KW-0560">Oxidoreductase</keyword>
<dbReference type="InterPro" id="IPR015590">
    <property type="entry name" value="Aldehyde_DH_dom"/>
</dbReference>
<evidence type="ECO:0000259" key="2">
    <source>
        <dbReference type="Pfam" id="PF00171"/>
    </source>
</evidence>
<protein>
    <submittedName>
        <fullName evidence="4">Acyl-CoA reductase-like NAD-dependent aldehyde dehydrogenase</fullName>
    </submittedName>
</protein>
<dbReference type="Proteomes" id="UP000548326">
    <property type="component" value="Unassembled WGS sequence"/>
</dbReference>
<keyword evidence="5" id="KW-1185">Reference proteome</keyword>
<dbReference type="OrthoDB" id="803811at2"/>
<name>A0A1N7GEW6_9SPHI</name>
<evidence type="ECO:0000313" key="5">
    <source>
        <dbReference type="Proteomes" id="UP000541583"/>
    </source>
</evidence>